<dbReference type="PANTHER" id="PTHR38011:SF7">
    <property type="entry name" value="2,5-DIAMINO-6-RIBOSYLAMINO-4(3H)-PYRIMIDINONE 5'-PHOSPHATE REDUCTASE"/>
    <property type="match status" value="1"/>
</dbReference>
<dbReference type="EMBL" id="AHNZ02000600">
    <property type="protein sequence ID" value="EMO04696.1"/>
    <property type="molecule type" value="Genomic_DNA"/>
</dbReference>
<dbReference type="AlphaFoldDB" id="M6RFZ3"/>
<dbReference type="GO" id="GO:0008703">
    <property type="term" value="F:5-amino-6-(5-phosphoribosylamino)uracil reductase activity"/>
    <property type="evidence" value="ECO:0007669"/>
    <property type="project" value="InterPro"/>
</dbReference>
<evidence type="ECO:0000259" key="4">
    <source>
        <dbReference type="Pfam" id="PF01872"/>
    </source>
</evidence>
<reference evidence="5 6" key="1">
    <citation type="submission" date="2013-01" db="EMBL/GenBank/DDBJ databases">
        <authorList>
            <person name="Harkins D.M."/>
            <person name="Durkin A.S."/>
            <person name="Brinkac L.M."/>
            <person name="Haft D.H."/>
            <person name="Selengut J.D."/>
            <person name="Sanka R."/>
            <person name="DePew J."/>
            <person name="Purushe J."/>
            <person name="Picardeau M."/>
            <person name="Werts C."/>
            <person name="Goarant C."/>
            <person name="Vinetz J.M."/>
            <person name="Sutton G.G."/>
            <person name="Nierman W.C."/>
            <person name="Fouts D.E."/>
        </authorList>
    </citation>
    <scope>NUCLEOTIDE SEQUENCE [LARGE SCALE GENOMIC DNA]</scope>
    <source>
        <strain evidence="5 6">Verdun HP</strain>
    </source>
</reference>
<organism evidence="5 6">
    <name type="scientific">Leptospira interrogans serovar Icterohaemorrhagiae str. Verdun HP</name>
    <dbReference type="NCBI Taxonomy" id="1049910"/>
    <lineage>
        <taxon>Bacteria</taxon>
        <taxon>Pseudomonadati</taxon>
        <taxon>Spirochaetota</taxon>
        <taxon>Spirochaetia</taxon>
        <taxon>Leptospirales</taxon>
        <taxon>Leptospiraceae</taxon>
        <taxon>Leptospira</taxon>
    </lineage>
</organism>
<comment type="pathway">
    <text evidence="1">Cofactor biosynthesis; riboflavin biosynthesis.</text>
</comment>
<sequence length="102" mass="11605">MNSLPNVSVNMAMTLDGKVSRPDGRWYGLSSRNDKKRMDEIRSKAEVLILGKNSILNDDPVVHLRYVDNVQDPRPVILVRSGTIPKDKKVFRFSKIPPLIFV</sequence>
<evidence type="ECO:0000256" key="2">
    <source>
        <dbReference type="ARBA" id="ARBA00022857"/>
    </source>
</evidence>
<proteinExistence type="predicted"/>
<dbReference type="GO" id="GO:0009231">
    <property type="term" value="P:riboflavin biosynthetic process"/>
    <property type="evidence" value="ECO:0007669"/>
    <property type="project" value="InterPro"/>
</dbReference>
<comment type="caution">
    <text evidence="5">The sequence shown here is derived from an EMBL/GenBank/DDBJ whole genome shotgun (WGS) entry which is preliminary data.</text>
</comment>
<protein>
    <submittedName>
        <fullName evidence="5">Riboflavin biosynthesis protein RibD C-terminal domain protein</fullName>
    </submittedName>
</protein>
<dbReference type="Pfam" id="PF01872">
    <property type="entry name" value="RibD_C"/>
    <property type="match status" value="1"/>
</dbReference>
<dbReference type="InterPro" id="IPR002734">
    <property type="entry name" value="RibDG_C"/>
</dbReference>
<evidence type="ECO:0000313" key="6">
    <source>
        <dbReference type="Proteomes" id="UP000012092"/>
    </source>
</evidence>
<dbReference type="Gene3D" id="3.40.430.10">
    <property type="entry name" value="Dihydrofolate Reductase, subunit A"/>
    <property type="match status" value="1"/>
</dbReference>
<evidence type="ECO:0000256" key="3">
    <source>
        <dbReference type="ARBA" id="ARBA00023002"/>
    </source>
</evidence>
<dbReference type="SUPFAM" id="SSF53597">
    <property type="entry name" value="Dihydrofolate reductase-like"/>
    <property type="match status" value="1"/>
</dbReference>
<keyword evidence="3" id="KW-0560">Oxidoreductase</keyword>
<dbReference type="InterPro" id="IPR050765">
    <property type="entry name" value="Riboflavin_Biosynth_HTPR"/>
</dbReference>
<dbReference type="PANTHER" id="PTHR38011">
    <property type="entry name" value="DIHYDROFOLATE REDUCTASE FAMILY PROTEIN (AFU_ORTHOLOGUE AFUA_8G06820)"/>
    <property type="match status" value="1"/>
</dbReference>
<gene>
    <name evidence="5" type="ORF">LEP1GSC116_5092</name>
</gene>
<dbReference type="Proteomes" id="UP000012092">
    <property type="component" value="Unassembled WGS sequence"/>
</dbReference>
<feature type="domain" description="Bacterial bifunctional deaminase-reductase C-terminal" evidence="4">
    <location>
        <begin position="5"/>
        <end position="101"/>
    </location>
</feature>
<keyword evidence="2" id="KW-0521">NADP</keyword>
<accession>M6RFZ3</accession>
<evidence type="ECO:0000313" key="5">
    <source>
        <dbReference type="EMBL" id="EMO04696.1"/>
    </source>
</evidence>
<name>M6RFZ3_LEPIR</name>
<dbReference type="InterPro" id="IPR024072">
    <property type="entry name" value="DHFR-like_dom_sf"/>
</dbReference>
<evidence type="ECO:0000256" key="1">
    <source>
        <dbReference type="ARBA" id="ARBA00005104"/>
    </source>
</evidence>